<name>A0A7C3VGP3_9CYAN</name>
<keyword evidence="6" id="KW-0067">ATP-binding</keyword>
<dbReference type="GO" id="GO:0005886">
    <property type="term" value="C:plasma membrane"/>
    <property type="evidence" value="ECO:0007669"/>
    <property type="project" value="TreeGrafter"/>
</dbReference>
<dbReference type="Pfam" id="PF13614">
    <property type="entry name" value="AAA_31"/>
    <property type="match status" value="1"/>
</dbReference>
<dbReference type="AlphaFoldDB" id="A0A7C3VGP3"/>
<protein>
    <recommendedName>
        <fullName evidence="2">non-specific protein-tyrosine kinase</fullName>
        <ecNumber evidence="2">2.7.10.2</ecNumber>
    </recommendedName>
</protein>
<reference evidence="12" key="1">
    <citation type="journal article" date="2020" name="mSystems">
        <title>Genome- and Community-Level Interaction Insights into Carbon Utilization and Element Cycling Functions of Hydrothermarchaeota in Hydrothermal Sediment.</title>
        <authorList>
            <person name="Zhou Z."/>
            <person name="Liu Y."/>
            <person name="Xu W."/>
            <person name="Pan J."/>
            <person name="Luo Z.H."/>
            <person name="Li M."/>
        </authorList>
    </citation>
    <scope>NUCLEOTIDE SEQUENCE [LARGE SCALE GENOMIC DNA]</scope>
    <source>
        <strain evidence="12">SpSt-374</strain>
    </source>
</reference>
<keyword evidence="10" id="KW-0472">Membrane</keyword>
<evidence type="ECO:0000256" key="3">
    <source>
        <dbReference type="ARBA" id="ARBA00022679"/>
    </source>
</evidence>
<keyword evidence="10" id="KW-0812">Transmembrane</keyword>
<evidence type="ECO:0000259" key="11">
    <source>
        <dbReference type="Pfam" id="PF13614"/>
    </source>
</evidence>
<keyword evidence="3 12" id="KW-0808">Transferase</keyword>
<sequence length="740" mass="82030">MTNDRYQPWVTQKPGKLSKSSSLGYKEKPQLTQEEQIVKELAKLLAAGRRRAILIGAVAVAFTGLMGYRISRRPPIYSGSFQLLVEPVTIAENKLLSVLTQTLGETNSKTDSGLDYPSQIRVLRSPIMLGKIINQIQEQNPKYAYIDYDRLVKALKIERIMEESEGTRILEISYISPNPLEVKFVLEKLKNHYIDYSRENRKQKISDGIRYIEGQIQILKREVSGLQARRESLRKQYQITDPDMESRYIFQQSLDLEGKRRVLQSELADARAHYTTLKQLYDDGSFVTVLQDFSVYNGLIQQLHQVESEIIASEVRLQDEHPTLKALKNQQQDLQQRVRVAATSIIERVGGEMKGLENQERLLAIEANRVNQRAQLYPMVARQYEELQRELQVSTDALNQLVAKRDNLAIDEKQEATAWEALSEPEQPKASSPLTTKKLILLSMVGLVLGLGAGLLAEILNNVFHSPEEVEDETNLQLLGVIPFAKELKKFRSKGSLPSSALVPVTAPAPMAGSGNLLLGGSTPEVVGYASSPMMEAFRALYTNIRLLSPETPIRSLAIGAATAGEGKSTIALQLAQTAAAIGQRVLLVDGDMRSPKIHEKLELPNLRGLSDAIATDISLNEVIQKSPTDDNLFVLTAGSIPSDPIKLLSSKKMHSLMEQFQDFFDLTIYDSPPLVGLADASLLAAQTDGLVMVVGIDKTDRNMVLKALDGLKISGSPVLGIVANGIKGYTPKSYAAKFR</sequence>
<comment type="caution">
    <text evidence="12">The sequence shown here is derived from an EMBL/GenBank/DDBJ whole genome shotgun (WGS) entry which is preliminary data.</text>
</comment>
<keyword evidence="10" id="KW-1133">Transmembrane helix</keyword>
<dbReference type="InterPro" id="IPR050445">
    <property type="entry name" value="Bact_polysacc_biosynth/exp"/>
</dbReference>
<feature type="region of interest" description="Disordered" evidence="9">
    <location>
        <begin position="1"/>
        <end position="27"/>
    </location>
</feature>
<evidence type="ECO:0000256" key="1">
    <source>
        <dbReference type="ARBA" id="ARBA00007316"/>
    </source>
</evidence>
<feature type="compositionally biased region" description="Low complexity" evidence="9">
    <location>
        <begin position="15"/>
        <end position="24"/>
    </location>
</feature>
<dbReference type="InterPro" id="IPR025669">
    <property type="entry name" value="AAA_dom"/>
</dbReference>
<evidence type="ECO:0000256" key="8">
    <source>
        <dbReference type="ARBA" id="ARBA00051245"/>
    </source>
</evidence>
<dbReference type="InterPro" id="IPR005702">
    <property type="entry name" value="Wzc-like_C"/>
</dbReference>
<evidence type="ECO:0000256" key="7">
    <source>
        <dbReference type="ARBA" id="ARBA00023137"/>
    </source>
</evidence>
<dbReference type="CDD" id="cd05387">
    <property type="entry name" value="BY-kinase"/>
    <property type="match status" value="1"/>
</dbReference>
<evidence type="ECO:0000256" key="9">
    <source>
        <dbReference type="SAM" id="MobiDB-lite"/>
    </source>
</evidence>
<dbReference type="EC" id="2.7.10.2" evidence="2"/>
<dbReference type="PANTHER" id="PTHR32309:SF13">
    <property type="entry name" value="FERRIC ENTEROBACTIN TRANSPORT PROTEIN FEPE"/>
    <property type="match status" value="1"/>
</dbReference>
<evidence type="ECO:0000256" key="2">
    <source>
        <dbReference type="ARBA" id="ARBA00011903"/>
    </source>
</evidence>
<keyword evidence="7" id="KW-0829">Tyrosine-protein kinase</keyword>
<feature type="transmembrane region" description="Helical" evidence="10">
    <location>
        <begin position="52"/>
        <end position="70"/>
    </location>
</feature>
<dbReference type="SUPFAM" id="SSF52540">
    <property type="entry name" value="P-loop containing nucleoside triphosphate hydrolases"/>
    <property type="match status" value="1"/>
</dbReference>
<dbReference type="InterPro" id="IPR027417">
    <property type="entry name" value="P-loop_NTPase"/>
</dbReference>
<keyword evidence="4" id="KW-0547">Nucleotide-binding</keyword>
<gene>
    <name evidence="12" type="ORF">ENR15_09440</name>
</gene>
<dbReference type="GO" id="GO:0005524">
    <property type="term" value="F:ATP binding"/>
    <property type="evidence" value="ECO:0007669"/>
    <property type="project" value="UniProtKB-KW"/>
</dbReference>
<dbReference type="NCBIfam" id="TIGR01007">
    <property type="entry name" value="eps_fam"/>
    <property type="match status" value="1"/>
</dbReference>
<evidence type="ECO:0000313" key="12">
    <source>
        <dbReference type="EMBL" id="HGG00853.1"/>
    </source>
</evidence>
<proteinExistence type="inferred from homology"/>
<evidence type="ECO:0000256" key="10">
    <source>
        <dbReference type="SAM" id="Phobius"/>
    </source>
</evidence>
<evidence type="ECO:0000256" key="5">
    <source>
        <dbReference type="ARBA" id="ARBA00022777"/>
    </source>
</evidence>
<comment type="similarity">
    <text evidence="1">Belongs to the CpsD/CapB family.</text>
</comment>
<keyword evidence="5 12" id="KW-0418">Kinase</keyword>
<evidence type="ECO:0000256" key="6">
    <source>
        <dbReference type="ARBA" id="ARBA00022840"/>
    </source>
</evidence>
<dbReference type="EMBL" id="DSPX01000094">
    <property type="protein sequence ID" value="HGG00853.1"/>
    <property type="molecule type" value="Genomic_DNA"/>
</dbReference>
<evidence type="ECO:0000256" key="4">
    <source>
        <dbReference type="ARBA" id="ARBA00022741"/>
    </source>
</evidence>
<accession>A0A7C3VGP3</accession>
<dbReference type="PANTHER" id="PTHR32309">
    <property type="entry name" value="TYROSINE-PROTEIN KINASE"/>
    <property type="match status" value="1"/>
</dbReference>
<dbReference type="Gene3D" id="3.40.50.300">
    <property type="entry name" value="P-loop containing nucleotide triphosphate hydrolases"/>
    <property type="match status" value="1"/>
</dbReference>
<feature type="domain" description="AAA" evidence="11">
    <location>
        <begin position="557"/>
        <end position="687"/>
    </location>
</feature>
<dbReference type="GO" id="GO:0004715">
    <property type="term" value="F:non-membrane spanning protein tyrosine kinase activity"/>
    <property type="evidence" value="ECO:0007669"/>
    <property type="project" value="UniProtKB-EC"/>
</dbReference>
<comment type="catalytic activity">
    <reaction evidence="8">
        <text>L-tyrosyl-[protein] + ATP = O-phospho-L-tyrosyl-[protein] + ADP + H(+)</text>
        <dbReference type="Rhea" id="RHEA:10596"/>
        <dbReference type="Rhea" id="RHEA-COMP:10136"/>
        <dbReference type="Rhea" id="RHEA-COMP:20101"/>
        <dbReference type="ChEBI" id="CHEBI:15378"/>
        <dbReference type="ChEBI" id="CHEBI:30616"/>
        <dbReference type="ChEBI" id="CHEBI:46858"/>
        <dbReference type="ChEBI" id="CHEBI:61978"/>
        <dbReference type="ChEBI" id="CHEBI:456216"/>
        <dbReference type="EC" id="2.7.10.2"/>
    </reaction>
</comment>
<organism evidence="12">
    <name type="scientific">Planktothricoides sp. SpSt-374</name>
    <dbReference type="NCBI Taxonomy" id="2282167"/>
    <lineage>
        <taxon>Bacteria</taxon>
        <taxon>Bacillati</taxon>
        <taxon>Cyanobacteriota</taxon>
        <taxon>Cyanophyceae</taxon>
        <taxon>Oscillatoriophycideae</taxon>
        <taxon>Oscillatoriales</taxon>
        <taxon>Oscillatoriaceae</taxon>
        <taxon>Planktothricoides</taxon>
    </lineage>
</organism>